<keyword evidence="2" id="KW-0378">Hydrolase</keyword>
<dbReference type="GO" id="GO:0047617">
    <property type="term" value="F:fatty acyl-CoA hydrolase activity"/>
    <property type="evidence" value="ECO:0007669"/>
    <property type="project" value="InterPro"/>
</dbReference>
<name>A0A2P5HWR3_DIAHE</name>
<dbReference type="PANTHER" id="PTHR21660:SF1">
    <property type="entry name" value="ACYL-COENZYME A THIOESTERASE 13"/>
    <property type="match status" value="1"/>
</dbReference>
<evidence type="ECO:0000256" key="2">
    <source>
        <dbReference type="ARBA" id="ARBA00022801"/>
    </source>
</evidence>
<dbReference type="OrthoDB" id="2831072at2759"/>
<dbReference type="Pfam" id="PF03061">
    <property type="entry name" value="4HBT"/>
    <property type="match status" value="1"/>
</dbReference>
<dbReference type="STRING" id="158607.A0A2P5HWR3"/>
<evidence type="ECO:0000313" key="5">
    <source>
        <dbReference type="Proteomes" id="UP000094444"/>
    </source>
</evidence>
<accession>A0A2P5HWR3</accession>
<dbReference type="EMBL" id="MAVT02000592">
    <property type="protein sequence ID" value="POS74689.1"/>
    <property type="molecule type" value="Genomic_DNA"/>
</dbReference>
<dbReference type="InParanoid" id="A0A2P5HWR3"/>
<comment type="caution">
    <text evidence="4">The sequence shown here is derived from an EMBL/GenBank/DDBJ whole genome shotgun (WGS) entry which is preliminary data.</text>
</comment>
<dbReference type="InterPro" id="IPR029069">
    <property type="entry name" value="HotDog_dom_sf"/>
</dbReference>
<dbReference type="AlphaFoldDB" id="A0A2P5HWR3"/>
<sequence>MSSARENDGTRLKSMMKRLNEAQGADRLKLWLEFSLAQDKDPELQNWMSSCVPFLKLHSWSMDDPNHPKVVFKPGFWFWLGVSRTLNVTYLKPIPLGEEILVEAEILSIGRKLATIRGTMTRESDGALLTVCEHGKVNTDPETSSKI</sequence>
<dbReference type="PANTHER" id="PTHR21660">
    <property type="entry name" value="THIOESTERASE SUPERFAMILY MEMBER-RELATED"/>
    <property type="match status" value="1"/>
</dbReference>
<proteinExistence type="inferred from homology"/>
<evidence type="ECO:0000259" key="3">
    <source>
        <dbReference type="Pfam" id="PF03061"/>
    </source>
</evidence>
<feature type="domain" description="Thioesterase" evidence="3">
    <location>
        <begin position="81"/>
        <end position="126"/>
    </location>
</feature>
<protein>
    <recommendedName>
        <fullName evidence="3">Thioesterase domain-containing protein</fullName>
    </recommendedName>
</protein>
<dbReference type="Proteomes" id="UP000094444">
    <property type="component" value="Unassembled WGS sequence"/>
</dbReference>
<dbReference type="CDD" id="cd03440">
    <property type="entry name" value="hot_dog"/>
    <property type="match status" value="1"/>
</dbReference>
<dbReference type="InterPro" id="IPR006683">
    <property type="entry name" value="Thioestr_dom"/>
</dbReference>
<comment type="similarity">
    <text evidence="1">Belongs to the thioesterase PaaI family.</text>
</comment>
<reference evidence="4" key="1">
    <citation type="submission" date="2017-09" db="EMBL/GenBank/DDBJ databases">
        <title>Polyketide synthases of a Diaporthe helianthi virulent isolate.</title>
        <authorList>
            <person name="Baroncelli R."/>
        </authorList>
    </citation>
    <scope>NUCLEOTIDE SEQUENCE [LARGE SCALE GENOMIC DNA]</scope>
    <source>
        <strain evidence="4">7/96</strain>
    </source>
</reference>
<evidence type="ECO:0000313" key="4">
    <source>
        <dbReference type="EMBL" id="POS74689.1"/>
    </source>
</evidence>
<gene>
    <name evidence="4" type="ORF">DHEL01_v206925</name>
</gene>
<dbReference type="InterPro" id="IPR039298">
    <property type="entry name" value="ACOT13"/>
</dbReference>
<keyword evidence="5" id="KW-1185">Reference proteome</keyword>
<dbReference type="Gene3D" id="3.10.129.10">
    <property type="entry name" value="Hotdog Thioesterase"/>
    <property type="match status" value="1"/>
</dbReference>
<dbReference type="SUPFAM" id="SSF54637">
    <property type="entry name" value="Thioesterase/thiol ester dehydrase-isomerase"/>
    <property type="match status" value="1"/>
</dbReference>
<organism evidence="4 5">
    <name type="scientific">Diaporthe helianthi</name>
    <dbReference type="NCBI Taxonomy" id="158607"/>
    <lineage>
        <taxon>Eukaryota</taxon>
        <taxon>Fungi</taxon>
        <taxon>Dikarya</taxon>
        <taxon>Ascomycota</taxon>
        <taxon>Pezizomycotina</taxon>
        <taxon>Sordariomycetes</taxon>
        <taxon>Sordariomycetidae</taxon>
        <taxon>Diaporthales</taxon>
        <taxon>Diaporthaceae</taxon>
        <taxon>Diaporthe</taxon>
    </lineage>
</organism>
<evidence type="ECO:0000256" key="1">
    <source>
        <dbReference type="ARBA" id="ARBA00008324"/>
    </source>
</evidence>